<protein>
    <submittedName>
        <fullName evidence="2">OLC1v1011926C1</fullName>
    </submittedName>
</protein>
<feature type="region of interest" description="Disordered" evidence="1">
    <location>
        <begin position="13"/>
        <end position="32"/>
    </location>
</feature>
<feature type="region of interest" description="Disordered" evidence="1">
    <location>
        <begin position="140"/>
        <end position="167"/>
    </location>
</feature>
<evidence type="ECO:0000313" key="3">
    <source>
        <dbReference type="Proteomes" id="UP001161247"/>
    </source>
</evidence>
<dbReference type="Proteomes" id="UP001161247">
    <property type="component" value="Chromosome 6"/>
</dbReference>
<feature type="compositionally biased region" description="Basic and acidic residues" evidence="1">
    <location>
        <begin position="140"/>
        <end position="158"/>
    </location>
</feature>
<reference evidence="2" key="1">
    <citation type="submission" date="2023-03" db="EMBL/GenBank/DDBJ databases">
        <authorList>
            <person name="Julca I."/>
        </authorList>
    </citation>
    <scope>NUCLEOTIDE SEQUENCE</scope>
</reference>
<name>A0AAV1DY55_OLDCO</name>
<evidence type="ECO:0000256" key="1">
    <source>
        <dbReference type="SAM" id="MobiDB-lite"/>
    </source>
</evidence>
<proteinExistence type="predicted"/>
<keyword evidence="3" id="KW-1185">Reference proteome</keyword>
<dbReference type="EMBL" id="OX459123">
    <property type="protein sequence ID" value="CAI9111643.1"/>
    <property type="molecule type" value="Genomic_DNA"/>
</dbReference>
<organism evidence="2 3">
    <name type="scientific">Oldenlandia corymbosa var. corymbosa</name>
    <dbReference type="NCBI Taxonomy" id="529605"/>
    <lineage>
        <taxon>Eukaryota</taxon>
        <taxon>Viridiplantae</taxon>
        <taxon>Streptophyta</taxon>
        <taxon>Embryophyta</taxon>
        <taxon>Tracheophyta</taxon>
        <taxon>Spermatophyta</taxon>
        <taxon>Magnoliopsida</taxon>
        <taxon>eudicotyledons</taxon>
        <taxon>Gunneridae</taxon>
        <taxon>Pentapetalae</taxon>
        <taxon>asterids</taxon>
        <taxon>lamiids</taxon>
        <taxon>Gentianales</taxon>
        <taxon>Rubiaceae</taxon>
        <taxon>Rubioideae</taxon>
        <taxon>Spermacoceae</taxon>
        <taxon>Hedyotis-Oldenlandia complex</taxon>
        <taxon>Oldenlandia</taxon>
    </lineage>
</organism>
<sequence length="268" mass="29719">MPVKQKFNHARLYDKRGSANRRSRQNKGNPIQHGFHVAEKVDDGSQLRGIDFGGGNNNYTYLDYGAAVEWRIDLAKDRELLKSLIGRKKKRSARDQSKMLTSSVMRPSRIKAFGAEVVVAKFSSDSAKINNDVIIQGAADQEKESAVAGSKGDDKAGDDQASSVADASKLSTINEAVESITATSSCRVRNDNGCQNSGSPAHEGQFQQAHKVHLGNIVNHTWRSRSSGTTCDFRRRRPTSPRRLQTRKLVGTHYIRKSSIFRSREDCI</sequence>
<dbReference type="AlphaFoldDB" id="A0AAV1DY55"/>
<evidence type="ECO:0000313" key="2">
    <source>
        <dbReference type="EMBL" id="CAI9111643.1"/>
    </source>
</evidence>
<gene>
    <name evidence="2" type="ORF">OLC1_LOCUS18984</name>
</gene>
<accession>A0AAV1DY55</accession>